<dbReference type="PROSITE" id="PS51077">
    <property type="entry name" value="HTH_ICLR"/>
    <property type="match status" value="1"/>
</dbReference>
<proteinExistence type="predicted"/>
<organism evidence="6 7">
    <name type="scientific">Paraburkholderia caballeronis</name>
    <dbReference type="NCBI Taxonomy" id="416943"/>
    <lineage>
        <taxon>Bacteria</taxon>
        <taxon>Pseudomonadati</taxon>
        <taxon>Pseudomonadota</taxon>
        <taxon>Betaproteobacteria</taxon>
        <taxon>Burkholderiales</taxon>
        <taxon>Burkholderiaceae</taxon>
        <taxon>Paraburkholderia</taxon>
    </lineage>
</organism>
<dbReference type="InterPro" id="IPR014757">
    <property type="entry name" value="Tscrpt_reg_IclR_C"/>
</dbReference>
<dbReference type="RefSeq" id="WP_090547347.1">
    <property type="nucleotide sequence ID" value="NZ_FNSR01000002.1"/>
</dbReference>
<keyword evidence="1" id="KW-0805">Transcription regulation</keyword>
<dbReference type="Gene3D" id="1.10.10.10">
    <property type="entry name" value="Winged helix-like DNA-binding domain superfamily/Winged helix DNA-binding domain"/>
    <property type="match status" value="1"/>
</dbReference>
<dbReference type="InterPro" id="IPR036388">
    <property type="entry name" value="WH-like_DNA-bd_sf"/>
</dbReference>
<gene>
    <name evidence="6" type="ORF">SAMN05192542_11162</name>
</gene>
<keyword evidence="2 6" id="KW-0238">DNA-binding</keyword>
<dbReference type="GO" id="GO:0003700">
    <property type="term" value="F:DNA-binding transcription factor activity"/>
    <property type="evidence" value="ECO:0007669"/>
    <property type="project" value="TreeGrafter"/>
</dbReference>
<evidence type="ECO:0000313" key="7">
    <source>
        <dbReference type="Proteomes" id="UP000199120"/>
    </source>
</evidence>
<feature type="domain" description="IclR-ED" evidence="5">
    <location>
        <begin position="80"/>
        <end position="263"/>
    </location>
</feature>
<reference evidence="7" key="1">
    <citation type="submission" date="2016-10" db="EMBL/GenBank/DDBJ databases">
        <authorList>
            <person name="Varghese N."/>
            <person name="Submissions S."/>
        </authorList>
    </citation>
    <scope>NUCLEOTIDE SEQUENCE [LARGE SCALE GENOMIC DNA]</scope>
    <source>
        <strain evidence="7">LMG 26416</strain>
    </source>
</reference>
<evidence type="ECO:0000259" key="5">
    <source>
        <dbReference type="PROSITE" id="PS51078"/>
    </source>
</evidence>
<dbReference type="OrthoDB" id="13103at2"/>
<dbReference type="InterPro" id="IPR029016">
    <property type="entry name" value="GAF-like_dom_sf"/>
</dbReference>
<evidence type="ECO:0000313" key="6">
    <source>
        <dbReference type="EMBL" id="SEL67077.1"/>
    </source>
</evidence>
<dbReference type="GO" id="GO:0045892">
    <property type="term" value="P:negative regulation of DNA-templated transcription"/>
    <property type="evidence" value="ECO:0007669"/>
    <property type="project" value="TreeGrafter"/>
</dbReference>
<dbReference type="SMART" id="SM00346">
    <property type="entry name" value="HTH_ICLR"/>
    <property type="match status" value="1"/>
</dbReference>
<evidence type="ECO:0000256" key="1">
    <source>
        <dbReference type="ARBA" id="ARBA00023015"/>
    </source>
</evidence>
<dbReference type="PANTHER" id="PTHR30136:SF24">
    <property type="entry name" value="HTH-TYPE TRANSCRIPTIONAL REPRESSOR ALLR"/>
    <property type="match status" value="1"/>
</dbReference>
<dbReference type="EMBL" id="FOAJ01000011">
    <property type="protein sequence ID" value="SEL67077.1"/>
    <property type="molecule type" value="Genomic_DNA"/>
</dbReference>
<dbReference type="Gene3D" id="3.30.450.40">
    <property type="match status" value="1"/>
</dbReference>
<dbReference type="SUPFAM" id="SSF55781">
    <property type="entry name" value="GAF domain-like"/>
    <property type="match status" value="1"/>
</dbReference>
<evidence type="ECO:0000259" key="4">
    <source>
        <dbReference type="PROSITE" id="PS51077"/>
    </source>
</evidence>
<dbReference type="InterPro" id="IPR050707">
    <property type="entry name" value="HTH_MetabolicPath_Reg"/>
</dbReference>
<dbReference type="STRING" id="416943.SAMN05445871_3502"/>
<dbReference type="InterPro" id="IPR005471">
    <property type="entry name" value="Tscrpt_reg_IclR_N"/>
</dbReference>
<name>A0A1H7S6D3_9BURK</name>
<protein>
    <submittedName>
        <fullName evidence="6">DNA-binding transcriptional regulator, IclR family</fullName>
    </submittedName>
</protein>
<dbReference type="PROSITE" id="PS51078">
    <property type="entry name" value="ICLR_ED"/>
    <property type="match status" value="1"/>
</dbReference>
<feature type="domain" description="HTH iclR-type" evidence="4">
    <location>
        <begin position="17"/>
        <end position="79"/>
    </location>
</feature>
<dbReference type="Proteomes" id="UP000199120">
    <property type="component" value="Unassembled WGS sequence"/>
</dbReference>
<keyword evidence="3" id="KW-0804">Transcription</keyword>
<evidence type="ECO:0000256" key="3">
    <source>
        <dbReference type="ARBA" id="ARBA00023163"/>
    </source>
</evidence>
<sequence length="265" mass="28244">MPKLSPAGADPKVVAGTAAFSKFMTVLQRISDADAPLNVAALAAATGFPRPTVYRIVAALAAEGLIADGVDEGTYMLGPRLISLASRSWERSSLRVASAEVLAQLRDATRETVHLAVPSAQGMVYIDKLESPQTVRMASRIGTRVTLYSSSVGKAYLAALPADVCDSLIEQIEFARFTPNTITSRAKLRKEIRATAERGYSLDDEENELQIFCCGAAILDADGAPVGCVSISMPLYRHSEAATQANASRLLDACRAISAKLGRQR</sequence>
<dbReference type="AlphaFoldDB" id="A0A1H7S6D3"/>
<keyword evidence="7" id="KW-1185">Reference proteome</keyword>
<dbReference type="InterPro" id="IPR036390">
    <property type="entry name" value="WH_DNA-bd_sf"/>
</dbReference>
<dbReference type="SUPFAM" id="SSF46785">
    <property type="entry name" value="Winged helix' DNA-binding domain"/>
    <property type="match status" value="1"/>
</dbReference>
<dbReference type="Pfam" id="PF09339">
    <property type="entry name" value="HTH_IclR"/>
    <property type="match status" value="1"/>
</dbReference>
<dbReference type="Pfam" id="PF01614">
    <property type="entry name" value="IclR_C"/>
    <property type="match status" value="1"/>
</dbReference>
<evidence type="ECO:0000256" key="2">
    <source>
        <dbReference type="ARBA" id="ARBA00023125"/>
    </source>
</evidence>
<dbReference type="PANTHER" id="PTHR30136">
    <property type="entry name" value="HELIX-TURN-HELIX TRANSCRIPTIONAL REGULATOR, ICLR FAMILY"/>
    <property type="match status" value="1"/>
</dbReference>
<dbReference type="GO" id="GO:0003677">
    <property type="term" value="F:DNA binding"/>
    <property type="evidence" value="ECO:0007669"/>
    <property type="project" value="UniProtKB-KW"/>
</dbReference>
<accession>A0A1H7S6D3</accession>